<dbReference type="RefSeq" id="WP_221858849.1">
    <property type="nucleotide sequence ID" value="NZ_JAIKTU010000002.1"/>
</dbReference>
<accession>A0ABS7KU27</accession>
<keyword evidence="5" id="KW-0378">Hydrolase</keyword>
<dbReference type="InterPro" id="IPR006741">
    <property type="entry name" value="AgrB"/>
</dbReference>
<evidence type="ECO:0000256" key="7">
    <source>
        <dbReference type="ARBA" id="ARBA00023136"/>
    </source>
</evidence>
<keyword evidence="7 8" id="KW-0472">Membrane</keyword>
<evidence type="ECO:0000256" key="4">
    <source>
        <dbReference type="ARBA" id="ARBA00022692"/>
    </source>
</evidence>
<feature type="transmembrane region" description="Helical" evidence="8">
    <location>
        <begin position="111"/>
        <end position="130"/>
    </location>
</feature>
<keyword evidence="1" id="KW-1003">Cell membrane</keyword>
<gene>
    <name evidence="9" type="ORF">K5V21_02470</name>
</gene>
<evidence type="ECO:0000256" key="8">
    <source>
        <dbReference type="SAM" id="Phobius"/>
    </source>
</evidence>
<proteinExistence type="predicted"/>
<comment type="caution">
    <text evidence="9">The sequence shown here is derived from an EMBL/GenBank/DDBJ whole genome shotgun (WGS) entry which is preliminary data.</text>
</comment>
<dbReference type="Pfam" id="PF04647">
    <property type="entry name" value="AgrB"/>
    <property type="match status" value="1"/>
</dbReference>
<feature type="transmembrane region" description="Helical" evidence="8">
    <location>
        <begin position="78"/>
        <end position="99"/>
    </location>
</feature>
<feature type="transmembrane region" description="Helical" evidence="8">
    <location>
        <begin position="151"/>
        <end position="170"/>
    </location>
</feature>
<keyword evidence="3" id="KW-0645">Protease</keyword>
<dbReference type="EMBL" id="JAIKTU010000002">
    <property type="protein sequence ID" value="MBY0754311.1"/>
    <property type="molecule type" value="Genomic_DNA"/>
</dbReference>
<evidence type="ECO:0000256" key="6">
    <source>
        <dbReference type="ARBA" id="ARBA00022989"/>
    </source>
</evidence>
<keyword evidence="4 8" id="KW-0812">Transmembrane</keyword>
<protein>
    <submittedName>
        <fullName evidence="9">Accessory gene regulator B family protein</fullName>
    </submittedName>
</protein>
<name>A0ABS7KU27_CLOSR</name>
<evidence type="ECO:0000256" key="5">
    <source>
        <dbReference type="ARBA" id="ARBA00022801"/>
    </source>
</evidence>
<feature type="transmembrane region" description="Helical" evidence="8">
    <location>
        <begin position="176"/>
        <end position="195"/>
    </location>
</feature>
<evidence type="ECO:0000313" key="10">
    <source>
        <dbReference type="Proteomes" id="UP001299068"/>
    </source>
</evidence>
<dbReference type="SMART" id="SM00793">
    <property type="entry name" value="AgrB"/>
    <property type="match status" value="1"/>
</dbReference>
<evidence type="ECO:0000256" key="1">
    <source>
        <dbReference type="ARBA" id="ARBA00022475"/>
    </source>
</evidence>
<feature type="transmembrane region" description="Helical" evidence="8">
    <location>
        <begin position="28"/>
        <end position="57"/>
    </location>
</feature>
<keyword evidence="2" id="KW-0673">Quorum sensing</keyword>
<reference evidence="9 10" key="1">
    <citation type="journal article" date="2021" name="Cell Host Microbe">
        <title>in vivo commensal control of Clostridioides difficile virulence.</title>
        <authorList>
            <person name="Girinathan B.P."/>
            <person name="Dibenedetto N."/>
            <person name="Worley J.N."/>
            <person name="Peltier J."/>
            <person name="Arrieta-Ortiz M.L."/>
            <person name="Rupa Christinal Immanuel S."/>
            <person name="Lavin R."/>
            <person name="Delaney M.L."/>
            <person name="Cummins C."/>
            <person name="Hoffmann M."/>
            <person name="Luo Y."/>
            <person name="Gonzalez-Escalona N."/>
            <person name="Allard M."/>
            <person name="Onderdonk A.B."/>
            <person name="Gerber G.K."/>
            <person name="Sonenshein A.L."/>
            <person name="Baliga N."/>
            <person name="Dupuy B."/>
            <person name="Bry L."/>
        </authorList>
    </citation>
    <scope>NUCLEOTIDE SEQUENCE [LARGE SCALE GENOMIC DNA]</scope>
    <source>
        <strain evidence="9 10">DSM 599</strain>
    </source>
</reference>
<evidence type="ECO:0000313" key="9">
    <source>
        <dbReference type="EMBL" id="MBY0754311.1"/>
    </source>
</evidence>
<evidence type="ECO:0000256" key="2">
    <source>
        <dbReference type="ARBA" id="ARBA00022654"/>
    </source>
</evidence>
<organism evidence="9 10">
    <name type="scientific">Clostridium sardiniense</name>
    <name type="common">Clostridium absonum</name>
    <dbReference type="NCBI Taxonomy" id="29369"/>
    <lineage>
        <taxon>Bacteria</taxon>
        <taxon>Bacillati</taxon>
        <taxon>Bacillota</taxon>
        <taxon>Clostridia</taxon>
        <taxon>Eubacteriales</taxon>
        <taxon>Clostridiaceae</taxon>
        <taxon>Clostridium</taxon>
    </lineage>
</organism>
<keyword evidence="10" id="KW-1185">Reference proteome</keyword>
<evidence type="ECO:0000256" key="3">
    <source>
        <dbReference type="ARBA" id="ARBA00022670"/>
    </source>
</evidence>
<sequence length="219" mass="24903">MFNVESISNKLADKIVKEVNGDEEKRAVIAYGIFGMLQIGISILLVIIFGIIFNILFKALIMSFTISILRKYSGGVHASTPNTCTVIGTLICIIIPLLISRTLVDFNGVALFGVIVFCISYYLIYKLAPVDSDNKPIKKLERRQRLKRKSIIILTIYLIIVIILLFLYKDLESRKLLLYCMCIYAGVVWQVFSLTKLGHIVLGKLDFVFNRINIFTTRR</sequence>
<keyword evidence="6 8" id="KW-1133">Transmembrane helix</keyword>
<dbReference type="Proteomes" id="UP001299068">
    <property type="component" value="Unassembled WGS sequence"/>
</dbReference>